<evidence type="ECO:0000256" key="3">
    <source>
        <dbReference type="ARBA" id="ARBA00023163"/>
    </source>
</evidence>
<proteinExistence type="predicted"/>
<feature type="domain" description="Peptidase S24/S26A/S26B/S26C" evidence="4">
    <location>
        <begin position="82"/>
        <end position="197"/>
    </location>
</feature>
<dbReference type="Gene3D" id="2.10.109.10">
    <property type="entry name" value="Umud Fragment, subunit A"/>
    <property type="match status" value="1"/>
</dbReference>
<protein>
    <submittedName>
        <fullName evidence="5">S24 family peptidase</fullName>
    </submittedName>
</protein>
<evidence type="ECO:0000313" key="5">
    <source>
        <dbReference type="EMBL" id="TXE87104.1"/>
    </source>
</evidence>
<dbReference type="PANTHER" id="PTHR40661:SF3">
    <property type="entry name" value="FELS-1 PROPHAGE TRANSCRIPTIONAL REGULATOR"/>
    <property type="match status" value="1"/>
</dbReference>
<evidence type="ECO:0000256" key="2">
    <source>
        <dbReference type="ARBA" id="ARBA00023125"/>
    </source>
</evidence>
<dbReference type="GO" id="GO:0003677">
    <property type="term" value="F:DNA binding"/>
    <property type="evidence" value="ECO:0007669"/>
    <property type="project" value="UniProtKB-KW"/>
</dbReference>
<evidence type="ECO:0000256" key="1">
    <source>
        <dbReference type="ARBA" id="ARBA00023015"/>
    </source>
</evidence>
<dbReference type="Proteomes" id="UP000321629">
    <property type="component" value="Unassembled WGS sequence"/>
</dbReference>
<name>A0A5C7DTC9_9BACT</name>
<evidence type="ECO:0000259" key="4">
    <source>
        <dbReference type="Pfam" id="PF00717"/>
    </source>
</evidence>
<dbReference type="InterPro" id="IPR036286">
    <property type="entry name" value="LexA/Signal_pep-like_sf"/>
</dbReference>
<organism evidence="5 6">
    <name type="scientific">Campylobacter volucris</name>
    <dbReference type="NCBI Taxonomy" id="1031542"/>
    <lineage>
        <taxon>Bacteria</taxon>
        <taxon>Pseudomonadati</taxon>
        <taxon>Campylobacterota</taxon>
        <taxon>Epsilonproteobacteria</taxon>
        <taxon>Campylobacterales</taxon>
        <taxon>Campylobacteraceae</taxon>
        <taxon>Campylobacter</taxon>
    </lineage>
</organism>
<sequence length="207" mass="24115">MEKKEQLLQEMIDFYNVKDKFELAKHLKLSKESAHNWPSRLSKKHILIYEKDKEIKKSSKNTEEKNIINDDIVLIPFYKDSSASAGFGSINYENSVQHIPFNKQDLRLMFNIQGFLKIGIIPVIGDSMHPTIKEGEMIVFQDDGSMIEGGIYVIEHQNEVFVKRLRKRPLSLISDNENYPPITIEENEEIKIIGRVVGTYDLNYRRL</sequence>
<dbReference type="SUPFAM" id="SSF51306">
    <property type="entry name" value="LexA/Signal peptidase"/>
    <property type="match status" value="1"/>
</dbReference>
<keyword evidence="2" id="KW-0238">DNA-binding</keyword>
<keyword evidence="1" id="KW-0805">Transcription regulation</keyword>
<accession>A0A5C7DTC9</accession>
<dbReference type="PANTHER" id="PTHR40661">
    <property type="match status" value="1"/>
</dbReference>
<dbReference type="EMBL" id="VOWJ01000030">
    <property type="protein sequence ID" value="TXE87104.1"/>
    <property type="molecule type" value="Genomic_DNA"/>
</dbReference>
<dbReference type="InterPro" id="IPR039418">
    <property type="entry name" value="LexA-like"/>
</dbReference>
<dbReference type="InterPro" id="IPR015927">
    <property type="entry name" value="Peptidase_S24_S26A/B/C"/>
</dbReference>
<keyword evidence="3" id="KW-0804">Transcription</keyword>
<dbReference type="AlphaFoldDB" id="A0A5C7DTC9"/>
<gene>
    <name evidence="5" type="ORF">FPD38_05975</name>
</gene>
<dbReference type="CDD" id="cd06529">
    <property type="entry name" value="S24_LexA-like"/>
    <property type="match status" value="1"/>
</dbReference>
<dbReference type="RefSeq" id="WP_147555823.1">
    <property type="nucleotide sequence ID" value="NZ_VOWJ01000030.1"/>
</dbReference>
<reference evidence="5 6" key="1">
    <citation type="submission" date="2019-07" db="EMBL/GenBank/DDBJ databases">
        <title>Rapid identification of Enteric Bacteria from Whole Genome Sequences (WGS) using Average Nucleotide Identity (ANI).</title>
        <authorList>
            <person name="Lane C."/>
        </authorList>
    </citation>
    <scope>NUCLEOTIDE SEQUENCE [LARGE SCALE GENOMIC DNA]</scope>
    <source>
        <strain evidence="5 6">2016D-0084</strain>
    </source>
</reference>
<evidence type="ECO:0000313" key="6">
    <source>
        <dbReference type="Proteomes" id="UP000321629"/>
    </source>
</evidence>
<comment type="caution">
    <text evidence="5">The sequence shown here is derived from an EMBL/GenBank/DDBJ whole genome shotgun (WGS) entry which is preliminary data.</text>
</comment>
<dbReference type="Pfam" id="PF00717">
    <property type="entry name" value="Peptidase_S24"/>
    <property type="match status" value="1"/>
</dbReference>